<organism evidence="1">
    <name type="scientific">marine sediment metagenome</name>
    <dbReference type="NCBI Taxonomy" id="412755"/>
    <lineage>
        <taxon>unclassified sequences</taxon>
        <taxon>metagenomes</taxon>
        <taxon>ecological metagenomes</taxon>
    </lineage>
</organism>
<proteinExistence type="predicted"/>
<accession>A0A0F9MZ97</accession>
<evidence type="ECO:0000313" key="1">
    <source>
        <dbReference type="EMBL" id="KKN11034.1"/>
    </source>
</evidence>
<dbReference type="AlphaFoldDB" id="A0A0F9MZ97"/>
<protein>
    <submittedName>
        <fullName evidence="1">Uncharacterized protein</fullName>
    </submittedName>
</protein>
<comment type="caution">
    <text evidence="1">The sequence shown here is derived from an EMBL/GenBank/DDBJ whole genome shotgun (WGS) entry which is preliminary data.</text>
</comment>
<sequence>MAGLKDRIRRTPTRLELLEAENAQLQEVAKAAKRLQASLSTARLHPGQLLVDKSAVAAMDAALNDLAVPEPVED</sequence>
<gene>
    <name evidence="1" type="ORF">LCGC14_1030630</name>
</gene>
<reference evidence="1" key="1">
    <citation type="journal article" date="2015" name="Nature">
        <title>Complex archaea that bridge the gap between prokaryotes and eukaryotes.</title>
        <authorList>
            <person name="Spang A."/>
            <person name="Saw J.H."/>
            <person name="Jorgensen S.L."/>
            <person name="Zaremba-Niedzwiedzka K."/>
            <person name="Martijn J."/>
            <person name="Lind A.E."/>
            <person name="van Eijk R."/>
            <person name="Schleper C."/>
            <person name="Guy L."/>
            <person name="Ettema T.J."/>
        </authorList>
    </citation>
    <scope>NUCLEOTIDE SEQUENCE</scope>
</reference>
<dbReference type="EMBL" id="LAZR01004181">
    <property type="protein sequence ID" value="KKN11034.1"/>
    <property type="molecule type" value="Genomic_DNA"/>
</dbReference>
<name>A0A0F9MZ97_9ZZZZ</name>